<keyword evidence="1" id="KW-0732">Signal</keyword>
<gene>
    <name evidence="2" type="ORF">ACFFJD_16030</name>
</gene>
<keyword evidence="3" id="KW-1185">Reference proteome</keyword>
<evidence type="ECO:0008006" key="4">
    <source>
        <dbReference type="Google" id="ProtNLM"/>
    </source>
</evidence>
<evidence type="ECO:0000256" key="1">
    <source>
        <dbReference type="SAM" id="SignalP"/>
    </source>
</evidence>
<proteinExistence type="predicted"/>
<sequence length="228" mass="22884">MRRAGALAVAGAATAALAGLGAGSAQAAPGDNLPDNCLEFSSTGNNWITDADAAIDWTGNIPIPDIGTTVNEVLNGSVKIRNVCDEPAKFQVYAGNWSVSGNGSAYVRADLGTQIGVRKNLAPAGNFGIEVAAKNVTKNVPMEVKLFLGIPAGETAQGFTINPGWSFSLEEVAPGGGNGGGDCESGSLAGVDLFGSLGQKCGDTGSLGSGSSVSKQLIDLNSPAITTR</sequence>
<feature type="chain" id="PRO_5045533689" description="Secreted protein" evidence="1">
    <location>
        <begin position="28"/>
        <end position="228"/>
    </location>
</feature>
<reference evidence="2 3" key="1">
    <citation type="submission" date="2024-09" db="EMBL/GenBank/DDBJ databases">
        <authorList>
            <person name="Sun Q."/>
            <person name="Mori K."/>
        </authorList>
    </citation>
    <scope>NUCLEOTIDE SEQUENCE [LARGE SCALE GENOMIC DNA]</scope>
    <source>
        <strain evidence="2 3">CCM 7957</strain>
    </source>
</reference>
<evidence type="ECO:0000313" key="2">
    <source>
        <dbReference type="EMBL" id="MFC0316356.1"/>
    </source>
</evidence>
<comment type="caution">
    <text evidence="2">The sequence shown here is derived from an EMBL/GenBank/DDBJ whole genome shotgun (WGS) entry which is preliminary data.</text>
</comment>
<protein>
    <recommendedName>
        <fullName evidence="4">Secreted protein</fullName>
    </recommendedName>
</protein>
<feature type="signal peptide" evidence="1">
    <location>
        <begin position="1"/>
        <end position="27"/>
    </location>
</feature>
<name>A0ABV6HBV3_9ACTN</name>
<evidence type="ECO:0000313" key="3">
    <source>
        <dbReference type="Proteomes" id="UP001589783"/>
    </source>
</evidence>
<organism evidence="2 3">
    <name type="scientific">Gordonia phosphorivorans</name>
    <dbReference type="NCBI Taxonomy" id="1056982"/>
    <lineage>
        <taxon>Bacteria</taxon>
        <taxon>Bacillati</taxon>
        <taxon>Actinomycetota</taxon>
        <taxon>Actinomycetes</taxon>
        <taxon>Mycobacteriales</taxon>
        <taxon>Gordoniaceae</taxon>
        <taxon>Gordonia</taxon>
    </lineage>
</organism>
<accession>A0ABV6HBV3</accession>
<dbReference type="RefSeq" id="WP_382365958.1">
    <property type="nucleotide sequence ID" value="NZ_JBHLWV010000028.1"/>
</dbReference>
<dbReference type="EMBL" id="JBHLWV010000028">
    <property type="protein sequence ID" value="MFC0316356.1"/>
    <property type="molecule type" value="Genomic_DNA"/>
</dbReference>
<dbReference type="Proteomes" id="UP001589783">
    <property type="component" value="Unassembled WGS sequence"/>
</dbReference>